<dbReference type="EMBL" id="BMAY01000005">
    <property type="protein sequence ID" value="GFZ27009.1"/>
    <property type="molecule type" value="Genomic_DNA"/>
</dbReference>
<comment type="catalytic activity">
    <reaction evidence="14">
        <text>hydrogencarbonate + L-glutamine + 2 ATP + H2O = carbamoyl phosphate + L-glutamate + 2 ADP + phosphate + 2 H(+)</text>
        <dbReference type="Rhea" id="RHEA:18633"/>
        <dbReference type="ChEBI" id="CHEBI:15377"/>
        <dbReference type="ChEBI" id="CHEBI:15378"/>
        <dbReference type="ChEBI" id="CHEBI:17544"/>
        <dbReference type="ChEBI" id="CHEBI:29985"/>
        <dbReference type="ChEBI" id="CHEBI:30616"/>
        <dbReference type="ChEBI" id="CHEBI:43474"/>
        <dbReference type="ChEBI" id="CHEBI:58228"/>
        <dbReference type="ChEBI" id="CHEBI:58359"/>
        <dbReference type="ChEBI" id="CHEBI:456216"/>
        <dbReference type="EC" id="6.3.5.5"/>
    </reaction>
</comment>
<dbReference type="InterPro" id="IPR036914">
    <property type="entry name" value="MGS-like_dom_sf"/>
</dbReference>
<dbReference type="GO" id="GO:0006221">
    <property type="term" value="P:pyrimidine nucleotide biosynthetic process"/>
    <property type="evidence" value="ECO:0007669"/>
    <property type="project" value="UniProtKB-KW"/>
</dbReference>
<comment type="caution">
    <text evidence="18">The sequence shown here is derived from an EMBL/GenBank/DDBJ whole genome shotgun (WGS) entry which is preliminary data.</text>
</comment>
<evidence type="ECO:0000256" key="9">
    <source>
        <dbReference type="ARBA" id="ARBA00022840"/>
    </source>
</evidence>
<dbReference type="GO" id="GO:0006541">
    <property type="term" value="P:glutamine metabolic process"/>
    <property type="evidence" value="ECO:0007669"/>
    <property type="project" value="TreeGrafter"/>
</dbReference>
<keyword evidence="19" id="KW-1185">Reference proteome</keyword>
<dbReference type="GO" id="GO:0004087">
    <property type="term" value="F:carbamoyl-phosphate synthase (ammonia) activity"/>
    <property type="evidence" value="ECO:0007669"/>
    <property type="project" value="UniProtKB-EC"/>
</dbReference>
<proteinExistence type="inferred from homology"/>
<evidence type="ECO:0000256" key="8">
    <source>
        <dbReference type="ARBA" id="ARBA00022741"/>
    </source>
</evidence>
<dbReference type="NCBIfam" id="NF009455">
    <property type="entry name" value="PRK12815.1"/>
    <property type="match status" value="1"/>
</dbReference>
<evidence type="ECO:0000256" key="11">
    <source>
        <dbReference type="ARBA" id="ARBA00022975"/>
    </source>
</evidence>
<evidence type="ECO:0000256" key="1">
    <source>
        <dbReference type="ARBA" id="ARBA00005077"/>
    </source>
</evidence>
<organism evidence="18 19">
    <name type="scientific">Lactobacillus corticis</name>
    <dbReference type="NCBI Taxonomy" id="2201249"/>
    <lineage>
        <taxon>Bacteria</taxon>
        <taxon>Bacillati</taxon>
        <taxon>Bacillota</taxon>
        <taxon>Bacilli</taxon>
        <taxon>Lactobacillales</taxon>
        <taxon>Lactobacillaceae</taxon>
        <taxon>Lactobacillus</taxon>
    </lineage>
</organism>
<dbReference type="InterPro" id="IPR016185">
    <property type="entry name" value="PreATP-grasp_dom_sf"/>
</dbReference>
<dbReference type="GO" id="GO:0005737">
    <property type="term" value="C:cytoplasm"/>
    <property type="evidence" value="ECO:0007669"/>
    <property type="project" value="TreeGrafter"/>
</dbReference>
<dbReference type="PANTHER" id="PTHR11405:SF16">
    <property type="entry name" value="ASPARTATE CARBAMOYLTRANSFERASE, CHLOROPLASTIC"/>
    <property type="match status" value="1"/>
</dbReference>
<dbReference type="InterPro" id="IPR033937">
    <property type="entry name" value="MGS_CPS_CarB"/>
</dbReference>
<dbReference type="GO" id="GO:0004088">
    <property type="term" value="F:carbamoyl-phosphate synthase (glutamine-hydrolyzing) activity"/>
    <property type="evidence" value="ECO:0007669"/>
    <property type="project" value="UniProtKB-EC"/>
</dbReference>
<feature type="domain" description="ATP-grasp" evidence="16">
    <location>
        <begin position="680"/>
        <end position="866"/>
    </location>
</feature>
<dbReference type="NCBIfam" id="NF003671">
    <property type="entry name" value="PRK05294.1"/>
    <property type="match status" value="1"/>
</dbReference>
<evidence type="ECO:0000256" key="14">
    <source>
        <dbReference type="ARBA" id="ARBA00048816"/>
    </source>
</evidence>
<evidence type="ECO:0000256" key="13">
    <source>
        <dbReference type="ARBA" id="ARBA00047359"/>
    </source>
</evidence>
<dbReference type="Gene3D" id="1.10.1030.10">
    <property type="entry name" value="Carbamoyl-phosphate synthetase, large subunit oligomerisation domain"/>
    <property type="match status" value="1"/>
</dbReference>
<dbReference type="SUPFAM" id="SSF52440">
    <property type="entry name" value="PreATP-grasp domain"/>
    <property type="match status" value="2"/>
</dbReference>
<sequence>MPIENELSKVLIIGSGPTIIGSVAEMDTLVTDAIDAFTQEGIQVVIVNPNPATISTDKRSGVTVYMEPMTLPFMKRILRMEEPDAIMPAFGATNALKIMFSLFQDGIIQAMHIRLLGFNQQIQAIGDPEKRSAFLRKLKIPVGQTWYLSSKNGIIGEQLDALMPDLHFPILVKKANQFSKTEHYHFQDESSLRKYFRLESQSDNFSAHDYRLIEDLSTWEEITCNVIRDQDGNCVFVNFVSSMEPVQINAGDSTEVMPALSLNNDQIQRIKAMVRKIVNQLNLTGIMSMHFAVKHAGTKFEAKLLTMRPWLTKSAIWAQKAMLYNVGYVLSKVVLGYRLNEIIDPESGMNAAIEPVTDTISVRMPFWSLTESGQNHYHLNGQMQASGEALGLGHNFESAFMKALFSTHDLKLARQIFKQNEDKSLAQLVAELRQPDDQHWLKLIVALVKGISLEHLQEITHLHPVYLQKLVSIVRIGQMLLKVRESHQIADNLLRRAKERGFSTELISLLTKLPPATIAKQEAASGLVPAYIQLDGTAGYYQPKVNAFYSAYGVQNEAEPLRAQKKILIVGMLPLQVSLTSEFDYMVAHSIQTLHNNGYATVMISNNDEAISNRYRNLDRIYVEPITVENILQIAQHEGIKEVMLQFSGKQVIRLAHALAQSGLSIIGGNNGMKYRMHQLLDHPLAGLEHVPSIVTQETADVEGFVTRYGFPVLIGGISSGIKQKSAVVYDKPALEQYLTQHTWDQITVSRFIEGEKYEVTGITDGQKVTIPGIIEHLEQTGSHASDSIAVFPPQNLLPADRDLMVNSTIDMLKALKSRGIYNLHFLKAHDRIYLLQIKPFAGHNVAFLSQAAGKDITQTATEVLIGKQLSDLGFKEKLWETNQLIHVKMPVFSYMDYESDNKFDSKMKSSGSVMGRDAELAKALYKGYEASDLPIPSYGTIFISVRDQDKQKVTQLARRFHQLGFKIVATEGTANMFAEAGITTGVVAKIHDNPRNLLEKLRQHKIVMVINITNLSDVASQDATAIRDQALKTHIPVCSTIETAELVIEVLESLALTTLPM</sequence>
<dbReference type="Pfam" id="PF02786">
    <property type="entry name" value="CPSase_L_D2"/>
    <property type="match status" value="2"/>
</dbReference>
<keyword evidence="9 15" id="KW-0067">ATP-binding</keyword>
<gene>
    <name evidence="18" type="primary">carB_2</name>
    <name evidence="18" type="ORF">LCB40_08890</name>
</gene>
<keyword evidence="11" id="KW-0665">Pyrimidine biosynthesis</keyword>
<evidence type="ECO:0000256" key="6">
    <source>
        <dbReference type="ARBA" id="ARBA00022723"/>
    </source>
</evidence>
<keyword evidence="5" id="KW-0028">Amino-acid biosynthesis</keyword>
<dbReference type="PROSITE" id="PS51855">
    <property type="entry name" value="MGS"/>
    <property type="match status" value="1"/>
</dbReference>
<keyword evidence="3" id="KW-0055">Arginine biosynthesis</keyword>
<dbReference type="InterPro" id="IPR036897">
    <property type="entry name" value="CarbamoylP_synth_lsu_oligo_sf"/>
</dbReference>
<keyword evidence="4" id="KW-0436">Ligase</keyword>
<dbReference type="FunFam" id="3.30.470.20:FF:000026">
    <property type="entry name" value="Carbamoyl-phosphate synthase large chain"/>
    <property type="match status" value="1"/>
</dbReference>
<evidence type="ECO:0000256" key="2">
    <source>
        <dbReference type="ARBA" id="ARBA00009799"/>
    </source>
</evidence>
<dbReference type="AlphaFoldDB" id="A0A916QHD9"/>
<dbReference type="PANTHER" id="PTHR11405">
    <property type="entry name" value="CARBAMOYLTRANSFERASE FAMILY MEMBER"/>
    <property type="match status" value="1"/>
</dbReference>
<evidence type="ECO:0000313" key="19">
    <source>
        <dbReference type="Proteomes" id="UP000677218"/>
    </source>
</evidence>
<comment type="similarity">
    <text evidence="2">Belongs to the CarB family.</text>
</comment>
<dbReference type="Pfam" id="PF02142">
    <property type="entry name" value="MGS"/>
    <property type="match status" value="1"/>
</dbReference>
<evidence type="ECO:0000256" key="15">
    <source>
        <dbReference type="PROSITE-ProRule" id="PRU00409"/>
    </source>
</evidence>
<evidence type="ECO:0000256" key="4">
    <source>
        <dbReference type="ARBA" id="ARBA00022598"/>
    </source>
</evidence>
<dbReference type="InterPro" id="IPR005483">
    <property type="entry name" value="CPSase_dom"/>
</dbReference>
<dbReference type="FunFam" id="3.40.50.20:FF:000001">
    <property type="entry name" value="Carbamoyl-phosphate synthase large chain"/>
    <property type="match status" value="2"/>
</dbReference>
<dbReference type="InterPro" id="IPR005479">
    <property type="entry name" value="CPAse_ATP-bd"/>
</dbReference>
<evidence type="ECO:0000256" key="7">
    <source>
        <dbReference type="ARBA" id="ARBA00022737"/>
    </source>
</evidence>
<keyword evidence="6" id="KW-0479">Metal-binding</keyword>
<dbReference type="PRINTS" id="PR00098">
    <property type="entry name" value="CPSASE"/>
</dbReference>
<evidence type="ECO:0000259" key="16">
    <source>
        <dbReference type="PROSITE" id="PS50975"/>
    </source>
</evidence>
<dbReference type="PROSITE" id="PS50975">
    <property type="entry name" value="ATP_GRASP"/>
    <property type="match status" value="2"/>
</dbReference>
<dbReference type="SUPFAM" id="SSF48108">
    <property type="entry name" value="Carbamoyl phosphate synthetase, large subunit connection domain"/>
    <property type="match status" value="1"/>
</dbReference>
<dbReference type="SUPFAM" id="SSF56059">
    <property type="entry name" value="Glutathione synthetase ATP-binding domain-like"/>
    <property type="match status" value="2"/>
</dbReference>
<keyword evidence="12" id="KW-0464">Manganese</keyword>
<dbReference type="GO" id="GO:0006526">
    <property type="term" value="P:L-arginine biosynthetic process"/>
    <property type="evidence" value="ECO:0007669"/>
    <property type="project" value="UniProtKB-KW"/>
</dbReference>
<feature type="domain" description="ATP-grasp" evidence="16">
    <location>
        <begin position="132"/>
        <end position="335"/>
    </location>
</feature>
<evidence type="ECO:0000256" key="5">
    <source>
        <dbReference type="ARBA" id="ARBA00022605"/>
    </source>
</evidence>
<name>A0A916QHD9_9LACO</name>
<dbReference type="Gene3D" id="3.40.50.1380">
    <property type="entry name" value="Methylglyoxal synthase-like domain"/>
    <property type="match status" value="1"/>
</dbReference>
<dbReference type="Proteomes" id="UP000677218">
    <property type="component" value="Unassembled WGS sequence"/>
</dbReference>
<evidence type="ECO:0000256" key="12">
    <source>
        <dbReference type="ARBA" id="ARBA00023211"/>
    </source>
</evidence>
<evidence type="ECO:0000256" key="3">
    <source>
        <dbReference type="ARBA" id="ARBA00022571"/>
    </source>
</evidence>
<dbReference type="CDD" id="cd01424">
    <property type="entry name" value="MGS_CPS_II"/>
    <property type="match status" value="1"/>
</dbReference>
<evidence type="ECO:0000313" key="18">
    <source>
        <dbReference type="EMBL" id="GFZ27009.1"/>
    </source>
</evidence>
<keyword evidence="7" id="KW-0677">Repeat</keyword>
<dbReference type="InterPro" id="IPR011607">
    <property type="entry name" value="MGS-like_dom"/>
</dbReference>
<dbReference type="InterPro" id="IPR005480">
    <property type="entry name" value="CPSase_lsu_oligo"/>
</dbReference>
<dbReference type="SMART" id="SM00851">
    <property type="entry name" value="MGS"/>
    <property type="match status" value="1"/>
</dbReference>
<evidence type="ECO:0000259" key="17">
    <source>
        <dbReference type="PROSITE" id="PS51855"/>
    </source>
</evidence>
<dbReference type="InterPro" id="IPR058047">
    <property type="entry name" value="CPSase_preATP-grasp"/>
</dbReference>
<accession>A0A916QHD9</accession>
<evidence type="ECO:0000256" key="10">
    <source>
        <dbReference type="ARBA" id="ARBA00022842"/>
    </source>
</evidence>
<keyword evidence="10" id="KW-0460">Magnesium</keyword>
<keyword evidence="8 15" id="KW-0547">Nucleotide-binding</keyword>
<feature type="domain" description="MGS-like" evidence="17">
    <location>
        <begin position="934"/>
        <end position="1062"/>
    </location>
</feature>
<dbReference type="Gene3D" id="3.30.470.20">
    <property type="entry name" value="ATP-grasp fold, B domain"/>
    <property type="match status" value="2"/>
</dbReference>
<dbReference type="SMART" id="SM01096">
    <property type="entry name" value="CPSase_L_D3"/>
    <property type="match status" value="1"/>
</dbReference>
<dbReference type="GO" id="GO:0046872">
    <property type="term" value="F:metal ion binding"/>
    <property type="evidence" value="ECO:0007669"/>
    <property type="project" value="UniProtKB-KW"/>
</dbReference>
<dbReference type="InterPro" id="IPR011761">
    <property type="entry name" value="ATP-grasp"/>
</dbReference>
<dbReference type="Pfam" id="PF02787">
    <property type="entry name" value="CPSase_L_D3"/>
    <property type="match status" value="1"/>
</dbReference>
<reference evidence="18" key="1">
    <citation type="submission" date="2020-08" db="EMBL/GenBank/DDBJ databases">
        <title>Taxonomic study for Lactobacillus species isolated from hardwood bark.</title>
        <authorList>
            <person name="Tohno M."/>
            <person name="Tanizawa Y."/>
        </authorList>
    </citation>
    <scope>NUCLEOTIDE SEQUENCE</scope>
    <source>
        <strain evidence="18">B40</strain>
    </source>
</reference>
<dbReference type="GO" id="GO:0005524">
    <property type="term" value="F:ATP binding"/>
    <property type="evidence" value="ECO:0007669"/>
    <property type="project" value="UniProtKB-UniRule"/>
</dbReference>
<dbReference type="Gene3D" id="3.40.50.20">
    <property type="match status" value="2"/>
</dbReference>
<dbReference type="SUPFAM" id="SSF52335">
    <property type="entry name" value="Methylglyoxal synthase-like"/>
    <property type="match status" value="1"/>
</dbReference>
<dbReference type="RefSeq" id="WP_212780702.1">
    <property type="nucleotide sequence ID" value="NZ_BMAY01000005.1"/>
</dbReference>
<dbReference type="Pfam" id="PF25596">
    <property type="entry name" value="CPSase_L_D1"/>
    <property type="match status" value="2"/>
</dbReference>
<comment type="catalytic activity">
    <reaction evidence="13">
        <text>hydrogencarbonate + NH4(+) + 2 ATP = carbamoyl phosphate + 2 ADP + phosphate + 2 H(+)</text>
        <dbReference type="Rhea" id="RHEA:18029"/>
        <dbReference type="ChEBI" id="CHEBI:15378"/>
        <dbReference type="ChEBI" id="CHEBI:17544"/>
        <dbReference type="ChEBI" id="CHEBI:28938"/>
        <dbReference type="ChEBI" id="CHEBI:30616"/>
        <dbReference type="ChEBI" id="CHEBI:43474"/>
        <dbReference type="ChEBI" id="CHEBI:58228"/>
        <dbReference type="ChEBI" id="CHEBI:456216"/>
        <dbReference type="EC" id="6.3.4.16"/>
    </reaction>
</comment>
<comment type="pathway">
    <text evidence="1">Amino-acid biosynthesis; L-arginine biosynthesis; carbamoyl phosphate from bicarbonate: step 1/1.</text>
</comment>
<protein>
    <submittedName>
        <fullName evidence="18">Carbamoyl phosphate synthase large subunit</fullName>
    </submittedName>
</protein>